<sequence length="94" mass="10952">MTRSGRRNFWLRMTDSMGLTEPGKKPEMPRPRVLLFQVVLWFASALIWFMMVIRTQGEIQVWYIVLVLISLALTVANLVMLRQSKKRAARSKAD</sequence>
<protein>
    <submittedName>
        <fullName evidence="2">Uncharacterized protein</fullName>
    </submittedName>
</protein>
<feature type="transmembrane region" description="Helical" evidence="1">
    <location>
        <begin position="33"/>
        <end position="53"/>
    </location>
</feature>
<keyword evidence="1" id="KW-0812">Transmembrane</keyword>
<proteinExistence type="predicted"/>
<evidence type="ECO:0000313" key="3">
    <source>
        <dbReference type="Proteomes" id="UP000658754"/>
    </source>
</evidence>
<evidence type="ECO:0000313" key="2">
    <source>
        <dbReference type="EMBL" id="GGI81895.1"/>
    </source>
</evidence>
<comment type="caution">
    <text evidence="2">The sequence shown here is derived from an EMBL/GenBank/DDBJ whole genome shotgun (WGS) entry which is preliminary data.</text>
</comment>
<gene>
    <name evidence="2" type="ORF">GCM10007175_19060</name>
</gene>
<accession>A0ABQ2CFH7</accession>
<evidence type="ECO:0000256" key="1">
    <source>
        <dbReference type="SAM" id="Phobius"/>
    </source>
</evidence>
<feature type="transmembrane region" description="Helical" evidence="1">
    <location>
        <begin position="59"/>
        <end position="81"/>
    </location>
</feature>
<keyword evidence="1" id="KW-0472">Membrane</keyword>
<dbReference type="Proteomes" id="UP000658754">
    <property type="component" value="Unassembled WGS sequence"/>
</dbReference>
<keyword evidence="1" id="KW-1133">Transmembrane helix</keyword>
<name>A0ABQ2CFH7_9MICC</name>
<dbReference type="RefSeq" id="WP_188729648.1">
    <property type="nucleotide sequence ID" value="NZ_BMKV01000003.1"/>
</dbReference>
<keyword evidence="3" id="KW-1185">Reference proteome</keyword>
<reference evidence="3" key="1">
    <citation type="journal article" date="2019" name="Int. J. Syst. Evol. Microbiol.">
        <title>The Global Catalogue of Microorganisms (GCM) 10K type strain sequencing project: providing services to taxonomists for standard genome sequencing and annotation.</title>
        <authorList>
            <consortium name="The Broad Institute Genomics Platform"/>
            <consortium name="The Broad Institute Genome Sequencing Center for Infectious Disease"/>
            <person name="Wu L."/>
            <person name="Ma J."/>
        </authorList>
    </citation>
    <scope>NUCLEOTIDE SEQUENCE [LARGE SCALE GENOMIC DNA]</scope>
    <source>
        <strain evidence="3">CGMCC 1.3601</strain>
    </source>
</reference>
<dbReference type="EMBL" id="BMKV01000003">
    <property type="protein sequence ID" value="GGI81895.1"/>
    <property type="molecule type" value="Genomic_DNA"/>
</dbReference>
<organism evidence="2 3">
    <name type="scientific">Pseudarthrobacter scleromae</name>
    <dbReference type="NCBI Taxonomy" id="158897"/>
    <lineage>
        <taxon>Bacteria</taxon>
        <taxon>Bacillati</taxon>
        <taxon>Actinomycetota</taxon>
        <taxon>Actinomycetes</taxon>
        <taxon>Micrococcales</taxon>
        <taxon>Micrococcaceae</taxon>
        <taxon>Pseudarthrobacter</taxon>
    </lineage>
</organism>